<protein>
    <submittedName>
        <fullName evidence="2">YbaB/EbfC DNA-binding family protein</fullName>
    </submittedName>
</protein>
<name>A0A1G6Y2K1_9ACTN</name>
<dbReference type="InterPro" id="IPR036894">
    <property type="entry name" value="YbaB-like_sf"/>
</dbReference>
<dbReference type="InterPro" id="IPR004401">
    <property type="entry name" value="YbaB/EbfC"/>
</dbReference>
<evidence type="ECO:0000313" key="2">
    <source>
        <dbReference type="EMBL" id="SDD84570.1"/>
    </source>
</evidence>
<feature type="coiled-coil region" evidence="1">
    <location>
        <begin position="14"/>
        <end position="44"/>
    </location>
</feature>
<gene>
    <name evidence="2" type="ORF">SAMN05216270_10895</name>
</gene>
<evidence type="ECO:0000313" key="3">
    <source>
        <dbReference type="Proteomes" id="UP000198949"/>
    </source>
</evidence>
<dbReference type="GO" id="GO:0003677">
    <property type="term" value="F:DNA binding"/>
    <property type="evidence" value="ECO:0007669"/>
    <property type="project" value="UniProtKB-KW"/>
</dbReference>
<reference evidence="3" key="1">
    <citation type="submission" date="2016-10" db="EMBL/GenBank/DDBJ databases">
        <authorList>
            <person name="Varghese N."/>
            <person name="Submissions S."/>
        </authorList>
    </citation>
    <scope>NUCLEOTIDE SEQUENCE [LARGE SCALE GENOMIC DNA]</scope>
    <source>
        <strain evidence="3">CGMCC 4.3516</strain>
    </source>
</reference>
<dbReference type="EMBL" id="FNAD01000008">
    <property type="protein sequence ID" value="SDD84570.1"/>
    <property type="molecule type" value="Genomic_DNA"/>
</dbReference>
<dbReference type="STRING" id="58114.SAMN05216270_10895"/>
<evidence type="ECO:0000256" key="1">
    <source>
        <dbReference type="SAM" id="Coils"/>
    </source>
</evidence>
<dbReference type="Pfam" id="PF02575">
    <property type="entry name" value="YbaB_DNA_bd"/>
    <property type="match status" value="1"/>
</dbReference>
<accession>A0A1G6Y2K1</accession>
<keyword evidence="1" id="KW-0175">Coiled coil</keyword>
<dbReference type="AlphaFoldDB" id="A0A1G6Y2K1"/>
<dbReference type="OrthoDB" id="5193350at2"/>
<sequence length="133" mass="15125">MTDRNERRDPQEMLARLERMQADAEAMLEKYNRLADEMGAAQIEAFSEDGRIRVKLDSDGKVAEIGIDETAMRFRQTLGPMIMSVVEEAKAAYGVKMTEMAQAFLGDQIDVKRIVRDSLPEHMRGRFDQGNGR</sequence>
<dbReference type="SUPFAM" id="SSF82607">
    <property type="entry name" value="YbaB-like"/>
    <property type="match status" value="1"/>
</dbReference>
<dbReference type="Gene3D" id="3.30.1310.10">
    <property type="entry name" value="Nucleoid-associated protein YbaB-like domain"/>
    <property type="match status" value="1"/>
</dbReference>
<organism evidence="2 3">
    <name type="scientific">Glycomyces harbinensis</name>
    <dbReference type="NCBI Taxonomy" id="58114"/>
    <lineage>
        <taxon>Bacteria</taxon>
        <taxon>Bacillati</taxon>
        <taxon>Actinomycetota</taxon>
        <taxon>Actinomycetes</taxon>
        <taxon>Glycomycetales</taxon>
        <taxon>Glycomycetaceae</taxon>
        <taxon>Glycomyces</taxon>
    </lineage>
</organism>
<keyword evidence="2" id="KW-0238">DNA-binding</keyword>
<keyword evidence="3" id="KW-1185">Reference proteome</keyword>
<proteinExistence type="predicted"/>
<dbReference type="Proteomes" id="UP000198949">
    <property type="component" value="Unassembled WGS sequence"/>
</dbReference>
<dbReference type="RefSeq" id="WP_091036333.1">
    <property type="nucleotide sequence ID" value="NZ_FNAD01000008.1"/>
</dbReference>